<gene>
    <name evidence="7" type="ORF">G3I70_41025</name>
</gene>
<evidence type="ECO:0000313" key="8">
    <source>
        <dbReference type="Proteomes" id="UP000475532"/>
    </source>
</evidence>
<dbReference type="PROSITE" id="PS51898">
    <property type="entry name" value="TYR_RECOMBINASE"/>
    <property type="match status" value="1"/>
</dbReference>
<dbReference type="InterPro" id="IPR050090">
    <property type="entry name" value="Tyrosine_recombinase_XerCD"/>
</dbReference>
<keyword evidence="2" id="KW-0233">DNA recombination</keyword>
<dbReference type="Proteomes" id="UP000475532">
    <property type="component" value="Unassembled WGS sequence"/>
</dbReference>
<feature type="domain" description="Core-binding (CB)" evidence="6">
    <location>
        <begin position="127"/>
        <end position="231"/>
    </location>
</feature>
<organism evidence="7 8">
    <name type="scientific">Actinomadura bangladeshensis</name>
    <dbReference type="NCBI Taxonomy" id="453573"/>
    <lineage>
        <taxon>Bacteria</taxon>
        <taxon>Bacillati</taxon>
        <taxon>Actinomycetota</taxon>
        <taxon>Actinomycetes</taxon>
        <taxon>Streptosporangiales</taxon>
        <taxon>Thermomonosporaceae</taxon>
        <taxon>Actinomadura</taxon>
    </lineage>
</organism>
<dbReference type="Gene3D" id="1.10.150.130">
    <property type="match status" value="1"/>
</dbReference>
<proteinExistence type="predicted"/>
<dbReference type="Pfam" id="PF00589">
    <property type="entry name" value="Phage_integrase"/>
    <property type="match status" value="1"/>
</dbReference>
<evidence type="ECO:0000256" key="1">
    <source>
        <dbReference type="ARBA" id="ARBA00023125"/>
    </source>
</evidence>
<feature type="region of interest" description="Disordered" evidence="4">
    <location>
        <begin position="521"/>
        <end position="545"/>
    </location>
</feature>
<evidence type="ECO:0000259" key="6">
    <source>
        <dbReference type="PROSITE" id="PS51900"/>
    </source>
</evidence>
<evidence type="ECO:0000256" key="4">
    <source>
        <dbReference type="SAM" id="MobiDB-lite"/>
    </source>
</evidence>
<accession>A0A6L9QTN8</accession>
<evidence type="ECO:0000259" key="5">
    <source>
        <dbReference type="PROSITE" id="PS51898"/>
    </source>
</evidence>
<dbReference type="InterPro" id="IPR010998">
    <property type="entry name" value="Integrase_recombinase_N"/>
</dbReference>
<dbReference type="InterPro" id="IPR044068">
    <property type="entry name" value="CB"/>
</dbReference>
<dbReference type="RefSeq" id="WP_163063460.1">
    <property type="nucleotide sequence ID" value="NZ_JAAGLI010001092.1"/>
</dbReference>
<comment type="caution">
    <text evidence="7">The sequence shown here is derived from an EMBL/GenBank/DDBJ whole genome shotgun (WGS) entry which is preliminary data.</text>
</comment>
<dbReference type="CDD" id="cd01189">
    <property type="entry name" value="INT_ICEBs1_C_like"/>
    <property type="match status" value="1"/>
</dbReference>
<dbReference type="InterPro" id="IPR013762">
    <property type="entry name" value="Integrase-like_cat_sf"/>
</dbReference>
<protein>
    <submittedName>
        <fullName evidence="7">Site-specific integrase</fullName>
    </submittedName>
</protein>
<name>A0A6L9QTN8_9ACTN</name>
<dbReference type="GO" id="GO:0003677">
    <property type="term" value="F:DNA binding"/>
    <property type="evidence" value="ECO:0007669"/>
    <property type="project" value="UniProtKB-UniRule"/>
</dbReference>
<feature type="domain" description="Tyr recombinase" evidence="5">
    <location>
        <begin position="315"/>
        <end position="512"/>
    </location>
</feature>
<dbReference type="Gene3D" id="1.10.443.10">
    <property type="entry name" value="Intergrase catalytic core"/>
    <property type="match status" value="1"/>
</dbReference>
<evidence type="ECO:0000313" key="7">
    <source>
        <dbReference type="EMBL" id="NEA28839.1"/>
    </source>
</evidence>
<dbReference type="PANTHER" id="PTHR30349">
    <property type="entry name" value="PHAGE INTEGRASE-RELATED"/>
    <property type="match status" value="1"/>
</dbReference>
<dbReference type="PANTHER" id="PTHR30349:SF91">
    <property type="entry name" value="INTA PROTEIN"/>
    <property type="match status" value="1"/>
</dbReference>
<dbReference type="AlphaFoldDB" id="A0A6L9QTN8"/>
<feature type="compositionally biased region" description="Gly residues" evidence="4">
    <location>
        <begin position="285"/>
        <end position="297"/>
    </location>
</feature>
<dbReference type="GO" id="GO:0015074">
    <property type="term" value="P:DNA integration"/>
    <property type="evidence" value="ECO:0007669"/>
    <property type="project" value="UniProtKB-KW"/>
</dbReference>
<dbReference type="PROSITE" id="PS51900">
    <property type="entry name" value="CB"/>
    <property type="match status" value="1"/>
</dbReference>
<evidence type="ECO:0000256" key="2">
    <source>
        <dbReference type="ARBA" id="ARBA00023172"/>
    </source>
</evidence>
<sequence length="545" mass="60549">MPAGTTYKSCGCRTSEGRLLRAKCPRLRRRGGSWSPTHGSWYYQFELPPRPDGTRRSPIRRGGFTSQDAAETQIARLHELLAISTDPDDRSRIADLITTTLKKDKRLPIPEKVRRKIQTGQDLEVAITVGQWLQTWLAGRKGLRNGTLRSYRTHITTHLDPVIGHIRLDRLRVTDVQAVFDAIDERNETIACARQSGDPALRAQVKGARVVGPATMHRIRATLRAALNQAIRERRIDLNVASLVELPSGRRPKALVWTPERVREWRHSRETFIQAKSRTRPTGEGALGGSGGSGGTVRGRRVKPMDAYVSTPRPSPVMVWTPEQTGTFLDRAARHRLHALYHLIAFRGLRRGEACGLRWADVDLDEGTIRIRWQITQNGGHTEQGRPKSEAGERQVTLDQHTIKQLAAHRARQNHERLAAGDTWNDTGFVFTQPGGDPLAPMSVSEQFLLLAMGAGLPPVRLHDLRHGAATILLRAGHDLKVVQETLGLSSITIASDTYTSVLPDLARQSAEDAAAVILNARTTPEPDETASPGRLVRLPETPRR</sequence>
<feature type="region of interest" description="Disordered" evidence="4">
    <location>
        <begin position="278"/>
        <end position="300"/>
    </location>
</feature>
<dbReference type="EMBL" id="JAAGLI010001092">
    <property type="protein sequence ID" value="NEA28839.1"/>
    <property type="molecule type" value="Genomic_DNA"/>
</dbReference>
<dbReference type="InterPro" id="IPR002104">
    <property type="entry name" value="Integrase_catalytic"/>
</dbReference>
<dbReference type="GO" id="GO:0006310">
    <property type="term" value="P:DNA recombination"/>
    <property type="evidence" value="ECO:0007669"/>
    <property type="project" value="UniProtKB-KW"/>
</dbReference>
<reference evidence="7 8" key="1">
    <citation type="submission" date="2020-01" db="EMBL/GenBank/DDBJ databases">
        <title>Insect and environment-associated Actinomycetes.</title>
        <authorList>
            <person name="Currrie C."/>
            <person name="Chevrette M."/>
            <person name="Carlson C."/>
            <person name="Stubbendieck R."/>
            <person name="Wendt-Pienkowski E."/>
        </authorList>
    </citation>
    <scope>NUCLEOTIDE SEQUENCE [LARGE SCALE GENOMIC DNA]</scope>
    <source>
        <strain evidence="7 8">SID10258</strain>
    </source>
</reference>
<evidence type="ECO:0000256" key="3">
    <source>
        <dbReference type="PROSITE-ProRule" id="PRU01248"/>
    </source>
</evidence>
<dbReference type="InterPro" id="IPR011010">
    <property type="entry name" value="DNA_brk_join_enz"/>
</dbReference>
<keyword evidence="1 3" id="KW-0238">DNA-binding</keyword>
<dbReference type="SUPFAM" id="SSF56349">
    <property type="entry name" value="DNA breaking-rejoining enzymes"/>
    <property type="match status" value="2"/>
</dbReference>